<dbReference type="InterPro" id="IPR001343">
    <property type="entry name" value="Hemolysn_Ca-bd"/>
</dbReference>
<dbReference type="RefSeq" id="WP_120384448.1">
    <property type="nucleotide sequence ID" value="NZ_RAXT01000024.1"/>
</dbReference>
<protein>
    <submittedName>
        <fullName evidence="5">Type I secretion C-terminal target domain-containing protein</fullName>
    </submittedName>
</protein>
<dbReference type="InterPro" id="IPR013783">
    <property type="entry name" value="Ig-like_fold"/>
</dbReference>
<organism evidence="5 6">
    <name type="scientific">Acinetobacter rongchengensis</name>
    <dbReference type="NCBI Taxonomy" id="2419601"/>
    <lineage>
        <taxon>Bacteria</taxon>
        <taxon>Pseudomonadati</taxon>
        <taxon>Pseudomonadota</taxon>
        <taxon>Gammaproteobacteria</taxon>
        <taxon>Moraxellales</taxon>
        <taxon>Moraxellaceae</taxon>
        <taxon>Acinetobacter</taxon>
    </lineage>
</organism>
<dbReference type="InterPro" id="IPR050557">
    <property type="entry name" value="RTX_toxin/Mannuronan_C5-epim"/>
</dbReference>
<dbReference type="NCBIfam" id="TIGR03661">
    <property type="entry name" value="T1SS_VCA0849"/>
    <property type="match status" value="1"/>
</dbReference>
<dbReference type="Gene3D" id="2.60.40.10">
    <property type="entry name" value="Immunoglobulins"/>
    <property type="match status" value="1"/>
</dbReference>
<dbReference type="SUPFAM" id="SSF49313">
    <property type="entry name" value="Cadherin-like"/>
    <property type="match status" value="1"/>
</dbReference>
<evidence type="ECO:0000256" key="1">
    <source>
        <dbReference type="ARBA" id="ARBA00004613"/>
    </source>
</evidence>
<dbReference type="Proteomes" id="UP000280405">
    <property type="component" value="Unassembled WGS sequence"/>
</dbReference>
<dbReference type="Pfam" id="PF00353">
    <property type="entry name" value="HemolysinCabind"/>
    <property type="match status" value="6"/>
</dbReference>
<dbReference type="PANTHER" id="PTHR38340:SF1">
    <property type="entry name" value="S-LAYER PROTEIN"/>
    <property type="match status" value="1"/>
</dbReference>
<evidence type="ECO:0000256" key="3">
    <source>
        <dbReference type="ARBA" id="ARBA00022837"/>
    </source>
</evidence>
<dbReference type="InterPro" id="IPR019960">
    <property type="entry name" value="T1SS_VCA0849"/>
</dbReference>
<comment type="subcellular location">
    <subcellularLocation>
        <location evidence="1">Secreted</location>
    </subcellularLocation>
</comment>
<accession>A0A3A8F9B0</accession>
<feature type="domain" description="Haemolysin-type calcium binding-related" evidence="4">
    <location>
        <begin position="1587"/>
        <end position="1627"/>
    </location>
</feature>
<evidence type="ECO:0000313" key="5">
    <source>
        <dbReference type="EMBL" id="RKG37263.1"/>
    </source>
</evidence>
<keyword evidence="2" id="KW-0964">Secreted</keyword>
<comment type="caution">
    <text evidence="5">The sequence shown here is derived from an EMBL/GenBank/DDBJ whole genome shotgun (WGS) entry which is preliminary data.</text>
</comment>
<dbReference type="OrthoDB" id="6713554at2"/>
<sequence>MTCKTPSVAEAVGNGIADGAVDGIDNLFNGFGNKPYLWFGKIGNLSYVSDIANAAATGDSKLAIQKSVSFAGGLYGGSAGTAGGVALAASLGGSAAAAFLLPLAGGVLAGVAVSYAIDYYFSQKECEDKDKDPAEDFLPPPDGGGNNDYRIEYYDPLVIDINNDGVINTVAENGYQGALFDHDNDGFRTATGWVAPGDGLLVRDKNNDGIINNGGELFGDNTLLANGEFAKNGIEALADLDSNGDGILDSNDQAFNEIKVWQDLNSDGISTSDELFSLLDVDITSINLSSLTNVNSEVEGGIVKNQINFTKNDGSSSIIADVNFTNNPLYARNDNIIVSNEVATLPNVIGAGRLATLHQAASSSSELELVLRQYQNATTRAEQKNLLDKLMLEWAKTDPQYNDNDIGIMRHENLDWVESSSSTNVIRLTPNSPLPSYITQPPPAPEVANQQLKNIVKFINATLGIAPTTMLYEIHDSQIDKYTEAYNAIKENLYKQLLNKTILKPYLDAIDVYTDAEYLLYDFTNLAQLINQKYQTSPIQALEDLKDLFLINGRILEFGGWEKGLLLLSEWRDTLGSSPLYQAKVDKIFNEFDSVLLKSTSENDLVFIQNSVNNLFEALGGDDTLIIKNSSGLIVNGGDGDDVIVSGVGSDYLIGGTGKNSYIFYQGAGNDFIAYNTLGFDFDKLVFLNINSTDVEFYKQNQNLIIKYGVNDTVTLIGALDASSTKEVIFKFHDVLHTLNSLRDVPLPNLNTTDNDLYLNGWNGVDILTANSNDNQIYAFDGNDTITGDTGNDRLHGGIGQDTYIFRSGDGVDEIYESDFSIEANTVSFQNVNSADVQSVVFEGNDLVIKYGATDKLVLKNYINNSQNSSLNLQFADQVSWQNTDLMARVTFEGGDGGDVIEGVLNHRTNIINSNDGDDIVVGNLIAVNIIDGGKGNNQLTGGNNTDTLQGGSGDDFIYGLGGNDLILGGDGNNTLFGGDGDDVITGGDGNDWLQGDAGADILTGGMGDDAYDVDELDTIIENLNEGRDIIFIENNFDLSGTNIESIRLKGDGNFFAVGDENENDLYGNSGNNYLDGKGGGDLLSGGAGDDYYVVSQYDQLITNPDGTTSLLLGDQVVEGLLNSAGYVFGDSGGTDTIEQWDDKKFYSQDSNGNWFDTGKYHNLQSNVENVILKGDAKLAFGNELDNIITGNEQDNFINGLAGNDTYIYKKGGGTDTFSFEDELSAVNILKIEGHEASSLYAQKFGESVLIGFRNSTDKIWLSNYNLADYQDSENITFSNKFDQIVFDSGEVWTTSEIDSLLFRAENNQAPVIQQYPSTLNVKIEEVLQYTFNNVIADPDADDQLSFTLTLQTQGQDGEYQDIPEWIVFDSQTLAITVSPPEGADVGQLNFYLWGTDLYGVGTGVGVNINIQPSANTPIPGAIYDTLGNDALVGGIEDNIFFYTAGKDTIQDAGGVDILRFSNGITFNQVGSGLMKTGNDLVLKVNGSTTNQVTLKNYFLAGDHLIETIDFETGEQLTAEQIFNAFGVTLPETEQETGSTDVIGDTTYQYTTGELTITEQSGTDKVIFKNGLTFSQVANYLTKFGDDLILKVDGSNTNKVTVKNFFLAGQYLVESFQFETGGQLSAAQIFGAFGITMPMTEPENPTEPESVSVVGNTTYDYTTGSLTITEQSGNDTVVFKNGIGFSQVANYLTMSGDDLILKVDGSDTNKVTVKNFFLAGEYLVEIFQFETGGQITAEQIFGAFGLTVPEQNNPETSQPETGLEAMNSTYTYTSGTLQIDEDYGVDEIVFSNGISFNQVASQLMMSGDDLVLKIDGSNTDKVTIKNFFLGGAYEVESLSFETGGSISSSQIYQAFGLDRPLNAEDEISAVVLGDTGDNMLVSDAAVSELFILDQGQDMIQLLQNASGEAAKDYVSDFSLVDDKIDLSAVFVNSQVNNSNLDDYLQVFYDADAKTNTLSVRTSVNNMHKDMLVFTNQAEQLYVDDLLLNQSILY</sequence>
<proteinExistence type="predicted"/>
<name>A0A3A8F9B0_9GAMM</name>
<dbReference type="PROSITE" id="PS00330">
    <property type="entry name" value="HEMOLYSIN_CALCIUM"/>
    <property type="match status" value="2"/>
</dbReference>
<dbReference type="GO" id="GO:0016020">
    <property type="term" value="C:membrane"/>
    <property type="evidence" value="ECO:0007669"/>
    <property type="project" value="InterPro"/>
</dbReference>
<dbReference type="Pfam" id="PF06594">
    <property type="entry name" value="HCBP_related"/>
    <property type="match status" value="4"/>
</dbReference>
<dbReference type="PANTHER" id="PTHR38340">
    <property type="entry name" value="S-LAYER PROTEIN"/>
    <property type="match status" value="1"/>
</dbReference>
<dbReference type="InterPro" id="IPR018511">
    <property type="entry name" value="Hemolysin-typ_Ca-bd_CS"/>
</dbReference>
<dbReference type="GO" id="GO:0005509">
    <property type="term" value="F:calcium ion binding"/>
    <property type="evidence" value="ECO:0007669"/>
    <property type="project" value="InterPro"/>
</dbReference>
<feature type="domain" description="Haemolysin-type calcium binding-related" evidence="4">
    <location>
        <begin position="1809"/>
        <end position="1843"/>
    </location>
</feature>
<feature type="domain" description="Haemolysin-type calcium binding-related" evidence="4">
    <location>
        <begin position="1480"/>
        <end position="1520"/>
    </location>
</feature>
<reference evidence="5 6" key="1">
    <citation type="submission" date="2018-09" db="EMBL/GenBank/DDBJ databases">
        <title>The draft genome of Acinetobacter spp. strains.</title>
        <authorList>
            <person name="Qin J."/>
            <person name="Feng Y."/>
            <person name="Zong Z."/>
        </authorList>
    </citation>
    <scope>NUCLEOTIDE SEQUENCE [LARGE SCALE GENOMIC DNA]</scope>
    <source>
        <strain evidence="5 6">WCHAc060115</strain>
    </source>
</reference>
<keyword evidence="3" id="KW-0106">Calcium</keyword>
<feature type="domain" description="Haemolysin-type calcium binding-related" evidence="4">
    <location>
        <begin position="1698"/>
        <end position="1737"/>
    </location>
</feature>
<evidence type="ECO:0000313" key="6">
    <source>
        <dbReference type="Proteomes" id="UP000280405"/>
    </source>
</evidence>
<evidence type="ECO:0000256" key="2">
    <source>
        <dbReference type="ARBA" id="ARBA00022525"/>
    </source>
</evidence>
<dbReference type="InterPro" id="IPR011049">
    <property type="entry name" value="Serralysin-like_metalloprot_C"/>
</dbReference>
<dbReference type="Gene3D" id="2.150.10.10">
    <property type="entry name" value="Serralysin-like metalloprotease, C-terminal"/>
    <property type="match status" value="5"/>
</dbReference>
<dbReference type="SUPFAM" id="SSF51120">
    <property type="entry name" value="beta-Roll"/>
    <property type="match status" value="6"/>
</dbReference>
<dbReference type="PRINTS" id="PR00313">
    <property type="entry name" value="CABNDNGRPT"/>
</dbReference>
<dbReference type="EMBL" id="RAXT01000024">
    <property type="protein sequence ID" value="RKG37263.1"/>
    <property type="molecule type" value="Genomic_DNA"/>
</dbReference>
<dbReference type="InterPro" id="IPR010566">
    <property type="entry name" value="Haemolys_ca-bd"/>
</dbReference>
<dbReference type="GO" id="GO:0005576">
    <property type="term" value="C:extracellular region"/>
    <property type="evidence" value="ECO:0007669"/>
    <property type="project" value="UniProtKB-SubCell"/>
</dbReference>
<keyword evidence="6" id="KW-1185">Reference proteome</keyword>
<gene>
    <name evidence="5" type="ORF">D7V20_11615</name>
</gene>
<dbReference type="InterPro" id="IPR015919">
    <property type="entry name" value="Cadherin-like_sf"/>
</dbReference>
<evidence type="ECO:0000259" key="4">
    <source>
        <dbReference type="Pfam" id="PF06594"/>
    </source>
</evidence>